<dbReference type="OrthoDB" id="5412996at2759"/>
<keyword evidence="3" id="KW-0808">Transferase</keyword>
<comment type="caution">
    <text evidence="3">The sequence shown here is derived from an EMBL/GenBank/DDBJ whole genome shotgun (WGS) entry which is preliminary data.</text>
</comment>
<protein>
    <submittedName>
        <fullName evidence="3">Phosphotransferase enzyme family protein</fullName>
    </submittedName>
</protein>
<dbReference type="GO" id="GO:0016740">
    <property type="term" value="F:transferase activity"/>
    <property type="evidence" value="ECO:0007669"/>
    <property type="project" value="UniProtKB-KW"/>
</dbReference>
<dbReference type="EMBL" id="WIGM01000568">
    <property type="protein sequence ID" value="KAF6821832.1"/>
    <property type="molecule type" value="Genomic_DNA"/>
</dbReference>
<dbReference type="PANTHER" id="PTHR21310:SF37">
    <property type="entry name" value="AMINOGLYCOSIDE PHOSPHOTRANSFERASE DOMAIN-CONTAINING PROTEIN"/>
    <property type="match status" value="1"/>
</dbReference>
<gene>
    <name evidence="3" type="ORF">CMUS01_11325</name>
</gene>
<evidence type="ECO:0000259" key="2">
    <source>
        <dbReference type="Pfam" id="PF01636"/>
    </source>
</evidence>
<dbReference type="Pfam" id="PF01636">
    <property type="entry name" value="APH"/>
    <property type="match status" value="1"/>
</dbReference>
<sequence>MSPGDSTPIQGPAPDIPRSDAFQVLYDSVFYNQGTDEYDAWRAATITSTTINKLECFVAERLPGRGLAIYVDEAAGSCNLILCFSFAGGGDDVALRIPKPGHTPSSLTAEKTADEVAWMRYLKVKTTIPIPRIHCCSSDPACDLSHLGLSYILMDFVQVTSVREFLQELPNLGVDAAADAKRSAIFEQAAEIYLQLYRLRFEAIGSIAEDPGSPGGWRVTERPLTSDMLQLALGIPDCPTDHWPEAPLRRSDEYFELAAAQQRVQLWNLRNLNLPHDDEIKRDPAEAAKLAQVRFQGPESDRDGPFRPFNPDLDPRNMVLDPDTLTITGVFDLEFTNAMPAQFARDPPPWLFGVLPATTLDKGFFPWFLPNYKQHLDVFLDAMRRAEARMGAGDEETPLSKMMLESFTSHRCWFNYAANNSDYADALYWSVLYKLHPEGSGGPPKLTPQLEEEMERYVEHTHRQLAAFKEAWVVYRRQDKERLESIESPKGQ</sequence>
<evidence type="ECO:0000256" key="1">
    <source>
        <dbReference type="SAM" id="MobiDB-lite"/>
    </source>
</evidence>
<keyword evidence="4" id="KW-1185">Reference proteome</keyword>
<evidence type="ECO:0000313" key="4">
    <source>
        <dbReference type="Proteomes" id="UP000639643"/>
    </source>
</evidence>
<accession>A0A8H6JYJ2</accession>
<feature type="region of interest" description="Disordered" evidence="1">
    <location>
        <begin position="296"/>
        <end position="315"/>
    </location>
</feature>
<proteinExistence type="predicted"/>
<dbReference type="InterPro" id="IPR051678">
    <property type="entry name" value="AGP_Transferase"/>
</dbReference>
<feature type="domain" description="Aminoglycoside phosphotransferase" evidence="2">
    <location>
        <begin position="92"/>
        <end position="337"/>
    </location>
</feature>
<dbReference type="Gene3D" id="3.30.200.20">
    <property type="entry name" value="Phosphorylase Kinase, domain 1"/>
    <property type="match status" value="1"/>
</dbReference>
<dbReference type="PANTHER" id="PTHR21310">
    <property type="entry name" value="AMINOGLYCOSIDE PHOSPHOTRANSFERASE-RELATED-RELATED"/>
    <property type="match status" value="1"/>
</dbReference>
<dbReference type="InterPro" id="IPR011009">
    <property type="entry name" value="Kinase-like_dom_sf"/>
</dbReference>
<dbReference type="AlphaFoldDB" id="A0A8H6JYJ2"/>
<dbReference type="InterPro" id="IPR002575">
    <property type="entry name" value="Aminoglycoside_PTrfase"/>
</dbReference>
<evidence type="ECO:0000313" key="3">
    <source>
        <dbReference type="EMBL" id="KAF6821832.1"/>
    </source>
</evidence>
<reference evidence="3" key="1">
    <citation type="journal article" date="2020" name="Phytopathology">
        <title>Genome Sequence Resources of Colletotrichum truncatum, C. plurivorum, C. musicola, and C. sojae: Four Species Pathogenic to Soybean (Glycine max).</title>
        <authorList>
            <person name="Rogerio F."/>
            <person name="Boufleur T.R."/>
            <person name="Ciampi-Guillardi M."/>
            <person name="Sukno S.A."/>
            <person name="Thon M.R."/>
            <person name="Massola Junior N.S."/>
            <person name="Baroncelli R."/>
        </authorList>
    </citation>
    <scope>NUCLEOTIDE SEQUENCE</scope>
    <source>
        <strain evidence="3">LFN0074</strain>
    </source>
</reference>
<name>A0A8H6JYJ2_9PEZI</name>
<dbReference type="SUPFAM" id="SSF56112">
    <property type="entry name" value="Protein kinase-like (PK-like)"/>
    <property type="match status" value="1"/>
</dbReference>
<organism evidence="3 4">
    <name type="scientific">Colletotrichum musicola</name>
    <dbReference type="NCBI Taxonomy" id="2175873"/>
    <lineage>
        <taxon>Eukaryota</taxon>
        <taxon>Fungi</taxon>
        <taxon>Dikarya</taxon>
        <taxon>Ascomycota</taxon>
        <taxon>Pezizomycotina</taxon>
        <taxon>Sordariomycetes</taxon>
        <taxon>Hypocreomycetidae</taxon>
        <taxon>Glomerellales</taxon>
        <taxon>Glomerellaceae</taxon>
        <taxon>Colletotrichum</taxon>
        <taxon>Colletotrichum orchidearum species complex</taxon>
    </lineage>
</organism>
<dbReference type="Proteomes" id="UP000639643">
    <property type="component" value="Unassembled WGS sequence"/>
</dbReference>